<dbReference type="GO" id="GO:0000162">
    <property type="term" value="P:L-tryptophan biosynthetic process"/>
    <property type="evidence" value="ECO:0007669"/>
    <property type="project" value="UniProtKB-UniRule"/>
</dbReference>
<keyword evidence="9 10" id="KW-0413">Isomerase</keyword>
<evidence type="ECO:0000256" key="4">
    <source>
        <dbReference type="ARBA" id="ARBA00012572"/>
    </source>
</evidence>
<dbReference type="EMBL" id="QUZK01000038">
    <property type="protein sequence ID" value="RFF30051.1"/>
    <property type="molecule type" value="Genomic_DNA"/>
</dbReference>
<evidence type="ECO:0000313" key="13">
    <source>
        <dbReference type="Proteomes" id="UP000260351"/>
    </source>
</evidence>
<comment type="catalytic activity">
    <reaction evidence="1 10">
        <text>N-(5-phospho-beta-D-ribosyl)anthranilate = 1-(2-carboxyphenylamino)-1-deoxy-D-ribulose 5-phosphate</text>
        <dbReference type="Rhea" id="RHEA:21540"/>
        <dbReference type="ChEBI" id="CHEBI:18277"/>
        <dbReference type="ChEBI" id="CHEBI:58613"/>
        <dbReference type="EC" id="5.3.1.24"/>
    </reaction>
</comment>
<dbReference type="CDD" id="cd00405">
    <property type="entry name" value="PRAI"/>
    <property type="match status" value="1"/>
</dbReference>
<evidence type="ECO:0000256" key="10">
    <source>
        <dbReference type="HAMAP-Rule" id="MF_00135"/>
    </source>
</evidence>
<accession>A0A3E1K8M8</accession>
<evidence type="ECO:0000256" key="5">
    <source>
        <dbReference type="ARBA" id="ARBA00022272"/>
    </source>
</evidence>
<proteinExistence type="inferred from homology"/>
<name>A0A3E1K8M8_9GAMM</name>
<evidence type="ECO:0000256" key="8">
    <source>
        <dbReference type="ARBA" id="ARBA00023141"/>
    </source>
</evidence>
<evidence type="ECO:0000256" key="3">
    <source>
        <dbReference type="ARBA" id="ARBA00007571"/>
    </source>
</evidence>
<dbReference type="AlphaFoldDB" id="A0A3E1K8M8"/>
<dbReference type="InterPro" id="IPR011060">
    <property type="entry name" value="RibuloseP-bd_barrel"/>
</dbReference>
<dbReference type="InterPro" id="IPR001240">
    <property type="entry name" value="PRAI_dom"/>
</dbReference>
<dbReference type="UniPathway" id="UPA00035">
    <property type="reaction ID" value="UER00042"/>
</dbReference>
<evidence type="ECO:0000259" key="11">
    <source>
        <dbReference type="Pfam" id="PF00697"/>
    </source>
</evidence>
<dbReference type="FunFam" id="3.20.20.70:FF:000075">
    <property type="entry name" value="Tryptophan biosynthesis protein TRP1"/>
    <property type="match status" value="1"/>
</dbReference>
<sequence>MIRVKICGITRREDALAAAHAGADAIGLVFAERSSRYIDHELARSICRVLPPFVTRVGLFMDASAETVRSTLEGVPLDWLQFHGRESQDFCRQFGRPWMKALAMGGDLPDDPADYDQADALLLDAHAPGQAGGSGETFDWSRAPRVARPWVLAGGLNPDNVGAACRQLSPDAVDVSSGVEVRPGVKSDKLIRDFMKAVKHG</sequence>
<dbReference type="Gene3D" id="3.20.20.70">
    <property type="entry name" value="Aldolase class I"/>
    <property type="match status" value="1"/>
</dbReference>
<reference evidence="12 13" key="1">
    <citation type="submission" date="2018-08" db="EMBL/GenBank/DDBJ databases">
        <title>Wenzhouxiangella salilacus sp. nov., a novel bacterium isolated from a saline lake in Xinjiang Province, China.</title>
        <authorList>
            <person name="Han S."/>
        </authorList>
    </citation>
    <scope>NUCLEOTIDE SEQUENCE [LARGE SCALE GENOMIC DNA]</scope>
    <source>
        <strain evidence="12 13">XDB06</strain>
    </source>
</reference>
<evidence type="ECO:0000256" key="7">
    <source>
        <dbReference type="ARBA" id="ARBA00022822"/>
    </source>
</evidence>
<keyword evidence="6 10" id="KW-0028">Amino-acid biosynthesis</keyword>
<dbReference type="InterPro" id="IPR044643">
    <property type="entry name" value="TrpF_fam"/>
</dbReference>
<dbReference type="InterPro" id="IPR013785">
    <property type="entry name" value="Aldolase_TIM"/>
</dbReference>
<gene>
    <name evidence="10" type="primary">trpF</name>
    <name evidence="12" type="ORF">DZC52_09555</name>
</gene>
<evidence type="ECO:0000256" key="6">
    <source>
        <dbReference type="ARBA" id="ARBA00022605"/>
    </source>
</evidence>
<protein>
    <recommendedName>
        <fullName evidence="5 10">N-(5'-phosphoribosyl)anthranilate isomerase</fullName>
        <shortName evidence="10">PRAI</shortName>
        <ecNumber evidence="4 10">5.3.1.24</ecNumber>
    </recommendedName>
</protein>
<dbReference type="GO" id="GO:0004640">
    <property type="term" value="F:phosphoribosylanthranilate isomerase activity"/>
    <property type="evidence" value="ECO:0007669"/>
    <property type="project" value="UniProtKB-UniRule"/>
</dbReference>
<keyword evidence="7 10" id="KW-0822">Tryptophan biosynthesis</keyword>
<dbReference type="Proteomes" id="UP000260351">
    <property type="component" value="Unassembled WGS sequence"/>
</dbReference>
<evidence type="ECO:0000256" key="1">
    <source>
        <dbReference type="ARBA" id="ARBA00001164"/>
    </source>
</evidence>
<dbReference type="PANTHER" id="PTHR42894">
    <property type="entry name" value="N-(5'-PHOSPHORIBOSYL)ANTHRANILATE ISOMERASE"/>
    <property type="match status" value="1"/>
</dbReference>
<comment type="similarity">
    <text evidence="3 10">Belongs to the TrpF family.</text>
</comment>
<dbReference type="NCBIfam" id="NF002298">
    <property type="entry name" value="PRK01222.1-4"/>
    <property type="match status" value="1"/>
</dbReference>
<dbReference type="Pfam" id="PF00697">
    <property type="entry name" value="PRAI"/>
    <property type="match status" value="1"/>
</dbReference>
<dbReference type="EC" id="5.3.1.24" evidence="4 10"/>
<comment type="pathway">
    <text evidence="2 10">Amino-acid biosynthesis; L-tryptophan biosynthesis; L-tryptophan from chorismate: step 3/5.</text>
</comment>
<dbReference type="OrthoDB" id="9796196at2"/>
<comment type="caution">
    <text evidence="12">The sequence shown here is derived from an EMBL/GenBank/DDBJ whole genome shotgun (WGS) entry which is preliminary data.</text>
</comment>
<evidence type="ECO:0000256" key="9">
    <source>
        <dbReference type="ARBA" id="ARBA00023235"/>
    </source>
</evidence>
<organism evidence="12 13">
    <name type="scientific">Wenzhouxiangella sediminis</name>
    <dbReference type="NCBI Taxonomy" id="1792836"/>
    <lineage>
        <taxon>Bacteria</taxon>
        <taxon>Pseudomonadati</taxon>
        <taxon>Pseudomonadota</taxon>
        <taxon>Gammaproteobacteria</taxon>
        <taxon>Chromatiales</taxon>
        <taxon>Wenzhouxiangellaceae</taxon>
        <taxon>Wenzhouxiangella</taxon>
    </lineage>
</organism>
<dbReference type="SUPFAM" id="SSF51366">
    <property type="entry name" value="Ribulose-phoshate binding barrel"/>
    <property type="match status" value="1"/>
</dbReference>
<dbReference type="RefSeq" id="WP_116650920.1">
    <property type="nucleotide sequence ID" value="NZ_QUZK01000038.1"/>
</dbReference>
<feature type="domain" description="N-(5'phosphoribosyl) anthranilate isomerase (PRAI)" evidence="11">
    <location>
        <begin position="4"/>
        <end position="196"/>
    </location>
</feature>
<keyword evidence="13" id="KW-1185">Reference proteome</keyword>
<keyword evidence="8 10" id="KW-0057">Aromatic amino acid biosynthesis</keyword>
<evidence type="ECO:0000313" key="12">
    <source>
        <dbReference type="EMBL" id="RFF30051.1"/>
    </source>
</evidence>
<dbReference type="PANTHER" id="PTHR42894:SF1">
    <property type="entry name" value="N-(5'-PHOSPHORIBOSYL)ANTHRANILATE ISOMERASE"/>
    <property type="match status" value="1"/>
</dbReference>
<dbReference type="HAMAP" id="MF_00135">
    <property type="entry name" value="PRAI"/>
    <property type="match status" value="1"/>
</dbReference>
<evidence type="ECO:0000256" key="2">
    <source>
        <dbReference type="ARBA" id="ARBA00004664"/>
    </source>
</evidence>